<dbReference type="Pfam" id="PF00072">
    <property type="entry name" value="Response_reg"/>
    <property type="match status" value="2"/>
</dbReference>
<dbReference type="SMART" id="SM00304">
    <property type="entry name" value="HAMP"/>
    <property type="match status" value="1"/>
</dbReference>
<evidence type="ECO:0000256" key="4">
    <source>
        <dbReference type="ARBA" id="ARBA00022475"/>
    </source>
</evidence>
<dbReference type="Pfam" id="PF00672">
    <property type="entry name" value="HAMP"/>
    <property type="match status" value="1"/>
</dbReference>
<dbReference type="InterPro" id="IPR036097">
    <property type="entry name" value="HisK_dim/P_sf"/>
</dbReference>
<dbReference type="InterPro" id="IPR005467">
    <property type="entry name" value="His_kinase_dom"/>
</dbReference>
<dbReference type="CDD" id="cd00082">
    <property type="entry name" value="HisKA"/>
    <property type="match status" value="1"/>
</dbReference>
<feature type="modified residue" description="4-aspartylphosphate" evidence="18">
    <location>
        <position position="960"/>
    </location>
</feature>
<dbReference type="Pfam" id="PF13188">
    <property type="entry name" value="PAS_8"/>
    <property type="match status" value="1"/>
</dbReference>
<dbReference type="GO" id="GO:0000155">
    <property type="term" value="F:phosphorelay sensor kinase activity"/>
    <property type="evidence" value="ECO:0007669"/>
    <property type="project" value="InterPro"/>
</dbReference>
<dbReference type="Gene3D" id="1.10.287.130">
    <property type="match status" value="1"/>
</dbReference>
<dbReference type="InterPro" id="IPR000700">
    <property type="entry name" value="PAS-assoc_C"/>
</dbReference>
<dbReference type="Gene3D" id="6.10.340.10">
    <property type="match status" value="1"/>
</dbReference>
<dbReference type="Pfam" id="PF00512">
    <property type="entry name" value="HisKA"/>
    <property type="match status" value="1"/>
</dbReference>
<dbReference type="InterPro" id="IPR035965">
    <property type="entry name" value="PAS-like_dom_sf"/>
</dbReference>
<dbReference type="CDD" id="cd16922">
    <property type="entry name" value="HATPase_EvgS-ArcB-TorS-like"/>
    <property type="match status" value="1"/>
</dbReference>
<dbReference type="PRINTS" id="PR00344">
    <property type="entry name" value="BCTRLSENSOR"/>
</dbReference>
<dbReference type="CDD" id="cd06225">
    <property type="entry name" value="HAMP"/>
    <property type="match status" value="1"/>
</dbReference>
<feature type="domain" description="HAMP" evidence="24">
    <location>
        <begin position="181"/>
        <end position="233"/>
    </location>
</feature>
<dbReference type="Pfam" id="PF01627">
    <property type="entry name" value="Hpt"/>
    <property type="match status" value="1"/>
</dbReference>
<dbReference type="Proteomes" id="UP000198607">
    <property type="component" value="Unassembled WGS sequence"/>
</dbReference>
<dbReference type="AlphaFoldDB" id="A0A1G7VVE3"/>
<dbReference type="InterPro" id="IPR001789">
    <property type="entry name" value="Sig_transdc_resp-reg_receiver"/>
</dbReference>
<dbReference type="Gene3D" id="3.30.565.10">
    <property type="entry name" value="Histidine kinase-like ATPase, C-terminal domain"/>
    <property type="match status" value="1"/>
</dbReference>
<dbReference type="PROSITE" id="PS50885">
    <property type="entry name" value="HAMP"/>
    <property type="match status" value="1"/>
</dbReference>
<dbReference type="SMART" id="SM00387">
    <property type="entry name" value="HATPase_c"/>
    <property type="match status" value="1"/>
</dbReference>
<feature type="transmembrane region" description="Helical" evidence="20">
    <location>
        <begin position="20"/>
        <end position="43"/>
    </location>
</feature>
<dbReference type="SUPFAM" id="SSF47384">
    <property type="entry name" value="Homodimeric domain of signal transducing histidine kinase"/>
    <property type="match status" value="1"/>
</dbReference>
<keyword evidence="4" id="KW-1003">Cell membrane</keyword>
<dbReference type="FunFam" id="3.30.565.10:FF:000010">
    <property type="entry name" value="Sensor histidine kinase RcsC"/>
    <property type="match status" value="1"/>
</dbReference>
<evidence type="ECO:0000256" key="17">
    <source>
        <dbReference type="PROSITE-ProRule" id="PRU00110"/>
    </source>
</evidence>
<dbReference type="PROSITE" id="PS50109">
    <property type="entry name" value="HIS_KIN"/>
    <property type="match status" value="1"/>
</dbReference>
<proteinExistence type="predicted"/>
<keyword evidence="8" id="KW-0547">Nucleotide-binding</keyword>
<dbReference type="Pfam" id="PF02518">
    <property type="entry name" value="HATPase_c"/>
    <property type="match status" value="1"/>
</dbReference>
<evidence type="ECO:0000313" key="26">
    <source>
        <dbReference type="EMBL" id="SDG63528.1"/>
    </source>
</evidence>
<keyword evidence="12" id="KW-0902">Two-component regulatory system</keyword>
<dbReference type="InterPro" id="IPR008207">
    <property type="entry name" value="Sig_transdc_His_kin_Hpt_dom"/>
</dbReference>
<evidence type="ECO:0000259" key="25">
    <source>
        <dbReference type="PROSITE" id="PS50894"/>
    </source>
</evidence>
<keyword evidence="14" id="KW-0131">Cell cycle</keyword>
<evidence type="ECO:0000256" key="15">
    <source>
        <dbReference type="ARBA" id="ARBA00058004"/>
    </source>
</evidence>
<dbReference type="InterPro" id="IPR003661">
    <property type="entry name" value="HisK_dim/P_dom"/>
</dbReference>
<evidence type="ECO:0000313" key="27">
    <source>
        <dbReference type="Proteomes" id="UP000198607"/>
    </source>
</evidence>
<evidence type="ECO:0000256" key="10">
    <source>
        <dbReference type="ARBA" id="ARBA00022840"/>
    </source>
</evidence>
<dbReference type="FunFam" id="1.10.287.130:FF:000038">
    <property type="entry name" value="Sensory transduction histidine kinase"/>
    <property type="match status" value="1"/>
</dbReference>
<evidence type="ECO:0000256" key="3">
    <source>
        <dbReference type="ARBA" id="ARBA00012438"/>
    </source>
</evidence>
<comment type="subcellular location">
    <subcellularLocation>
        <location evidence="2">Cell membrane</location>
        <topology evidence="2">Multi-pass membrane protein</topology>
    </subcellularLocation>
</comment>
<keyword evidence="9" id="KW-0418">Kinase</keyword>
<accession>A0A1G7VVE3</accession>
<dbReference type="SMART" id="SM00448">
    <property type="entry name" value="REC"/>
    <property type="match status" value="2"/>
</dbReference>
<reference evidence="26 27" key="1">
    <citation type="submission" date="2016-10" db="EMBL/GenBank/DDBJ databases">
        <authorList>
            <person name="de Groot N.N."/>
        </authorList>
    </citation>
    <scope>NUCLEOTIDE SEQUENCE [LARGE SCALE GENOMIC DNA]</scope>
    <source>
        <strain evidence="26 27">DSM 5885</strain>
    </source>
</reference>
<evidence type="ECO:0000256" key="18">
    <source>
        <dbReference type="PROSITE-ProRule" id="PRU00169"/>
    </source>
</evidence>
<feature type="domain" description="Response regulatory" evidence="22">
    <location>
        <begin position="911"/>
        <end position="1027"/>
    </location>
</feature>
<dbReference type="InterPro" id="IPR013656">
    <property type="entry name" value="PAS_4"/>
</dbReference>
<gene>
    <name evidence="26" type="ORF">SAMN05660652_00316</name>
</gene>
<dbReference type="SMART" id="SM00388">
    <property type="entry name" value="HisKA"/>
    <property type="match status" value="1"/>
</dbReference>
<dbReference type="Gene3D" id="1.20.120.160">
    <property type="entry name" value="HPT domain"/>
    <property type="match status" value="1"/>
</dbReference>
<comment type="catalytic activity">
    <reaction evidence="1">
        <text>ATP + protein L-histidine = ADP + protein N-phospho-L-histidine.</text>
        <dbReference type="EC" id="2.7.13.3"/>
    </reaction>
</comment>
<keyword evidence="10" id="KW-0067">ATP-binding</keyword>
<evidence type="ECO:0000256" key="13">
    <source>
        <dbReference type="ARBA" id="ARBA00023136"/>
    </source>
</evidence>
<feature type="domain" description="Histidine kinase" evidence="21">
    <location>
        <begin position="528"/>
        <end position="748"/>
    </location>
</feature>
<feature type="domain" description="Response regulatory" evidence="22">
    <location>
        <begin position="766"/>
        <end position="887"/>
    </location>
</feature>
<dbReference type="EC" id="2.7.13.3" evidence="3"/>
<dbReference type="InterPro" id="IPR011006">
    <property type="entry name" value="CheY-like_superfamily"/>
</dbReference>
<dbReference type="InterPro" id="IPR003594">
    <property type="entry name" value="HATPase_dom"/>
</dbReference>
<evidence type="ECO:0000259" key="24">
    <source>
        <dbReference type="PROSITE" id="PS50885"/>
    </source>
</evidence>
<evidence type="ECO:0000256" key="20">
    <source>
        <dbReference type="SAM" id="Phobius"/>
    </source>
</evidence>
<evidence type="ECO:0000256" key="19">
    <source>
        <dbReference type="SAM" id="MobiDB-lite"/>
    </source>
</evidence>
<dbReference type="PROSITE" id="PS50894">
    <property type="entry name" value="HPT"/>
    <property type="match status" value="1"/>
</dbReference>
<dbReference type="SUPFAM" id="SSF55785">
    <property type="entry name" value="PYP-like sensor domain (PAS domain)"/>
    <property type="match status" value="2"/>
</dbReference>
<evidence type="ECO:0000259" key="21">
    <source>
        <dbReference type="PROSITE" id="PS50109"/>
    </source>
</evidence>
<dbReference type="InterPro" id="IPR036890">
    <property type="entry name" value="HATPase_C_sf"/>
</dbReference>
<evidence type="ECO:0000256" key="12">
    <source>
        <dbReference type="ARBA" id="ARBA00023012"/>
    </source>
</evidence>
<feature type="modified residue" description="Phosphohistidine" evidence="17">
    <location>
        <position position="1108"/>
    </location>
</feature>
<evidence type="ECO:0000256" key="2">
    <source>
        <dbReference type="ARBA" id="ARBA00004651"/>
    </source>
</evidence>
<dbReference type="PANTHER" id="PTHR45339:SF1">
    <property type="entry name" value="HYBRID SIGNAL TRANSDUCTION HISTIDINE KINASE J"/>
    <property type="match status" value="1"/>
</dbReference>
<feature type="transmembrane region" description="Helical" evidence="20">
    <location>
        <begin position="161"/>
        <end position="179"/>
    </location>
</feature>
<evidence type="ECO:0000256" key="7">
    <source>
        <dbReference type="ARBA" id="ARBA00022692"/>
    </source>
</evidence>
<evidence type="ECO:0000256" key="11">
    <source>
        <dbReference type="ARBA" id="ARBA00022989"/>
    </source>
</evidence>
<sequence>MNESDAVSSKDPLIAPGPHGLKLAVFVALFLAFIIPSFTFYLIQTSSSEARARAALETDLVSVSKALEASLRGALWDFSEANTIEIVRAFMEDRRITSITVIDALSGKPVADLRSPQDNPATTVHREAVIDYKGNVVGRFRLGMSMDSYLDADRRQSRANLLQQSIIIALSLTLIALVLRTRLIGPLNRLNRAAQRIADEDLQSPIVADYPDELGRVALSMESMRTRLLAAFEDLRRKNAMLESLNDLSSDWIWEQDEHYRFTYVSSNFYRLSLGNESLLGKSRWEMPSTLTEEDWKAHRACLDAHQPFRDLEFGALGRDGSLIGYRSISGIPVFADDGRFIGYRGTGKDITSRKRAEEALRASESRFQALFEKSPLPLSLTDTLSPKEARIIDPTRNEAWFELFGYPHDGVRRKTAAEFNFWVNPEDRNTYFGALEQYGRCELEAWVRRADGQQLKILHSSRLIEQDGHRLILCAYIDMTEQRRVEQALRDLNTTLEERIGERTAELEAAKLAAEAANVAKSTFLANMSHEIRTPMNAIIGLTHLLRREVTEGQTVRRLEKIDTSAQHLLGIINDILDLSKIEAGKLILESYDFSVDQLIVSIADMVRDRVTSKNLELIVDTDHLPPMMHGDGKRLGQILLNFVSNAVKFTEVGQVLLRCRIIHRRGDILIIRFEVIDTGIGITQEQQLHLFEAFEQANASTTREFGGTGLGLAICRRLATLMDGTVGCTSEPSKGSCFWLELPLRALNDVSWPQIGQELRRTVRILIVDDLEEAREPLLATLENLGLQGKAVASGEAAINAVVEADQAGRPFDVALIDWQMPGMDGYATARRLNGLPIERKPKLIMVSANGNQQDSSEHANSGFAAFLPKPVTSSSLYDALLLLLEPRQQESATSNRNARETLTPGPATLLLVEDNPINQEVARDLLSMASLTVDVASDGIEALEKATKRRYDLILMDVQMPRMDGLEATRRLRQMPEYATTPILAMTANAFSVDRARCLDAGMNDHVAKPVDPDQLFEALTRWLVPAAAAENTAPPPPATTPPEKRSATETASLDFDGLLRRFGGRTEFVAKLLHSSLDYYAETPQKLAEFIATGDIAEIGRIAHGLKGTGGNLMANRLREVAQQTQAAARTGEPDTLALARELKTSLEAVLGACRNWLANTPQQTKPS</sequence>
<feature type="modified residue" description="4-aspartylphosphate" evidence="18">
    <location>
        <position position="820"/>
    </location>
</feature>
<evidence type="ECO:0000256" key="5">
    <source>
        <dbReference type="ARBA" id="ARBA00022553"/>
    </source>
</evidence>
<dbReference type="EMBL" id="FNCY01000001">
    <property type="protein sequence ID" value="SDG63528.1"/>
    <property type="molecule type" value="Genomic_DNA"/>
</dbReference>
<keyword evidence="7 20" id="KW-0812">Transmembrane</keyword>
<keyword evidence="6" id="KW-0808">Transferase</keyword>
<name>A0A1G7VVE3_9RHOO</name>
<comment type="function">
    <text evidence="15">Member of the two-component regulatory system BvgS/BvgA. Phosphorylates BvgA via a four-step phosphorelay in response to environmental signals.</text>
</comment>
<evidence type="ECO:0000256" key="8">
    <source>
        <dbReference type="ARBA" id="ARBA00022741"/>
    </source>
</evidence>
<dbReference type="Gene3D" id="3.30.450.20">
    <property type="entry name" value="PAS domain"/>
    <property type="match status" value="2"/>
</dbReference>
<dbReference type="CDD" id="cd17546">
    <property type="entry name" value="REC_hyHK_CKI1_RcsC-like"/>
    <property type="match status" value="2"/>
</dbReference>
<dbReference type="SUPFAM" id="SSF158472">
    <property type="entry name" value="HAMP domain-like"/>
    <property type="match status" value="1"/>
</dbReference>
<dbReference type="NCBIfam" id="TIGR00229">
    <property type="entry name" value="sensory_box"/>
    <property type="match status" value="2"/>
</dbReference>
<dbReference type="SUPFAM" id="SSF52172">
    <property type="entry name" value="CheY-like"/>
    <property type="match status" value="2"/>
</dbReference>
<dbReference type="InterPro" id="IPR000014">
    <property type="entry name" value="PAS"/>
</dbReference>
<evidence type="ECO:0000256" key="1">
    <source>
        <dbReference type="ARBA" id="ARBA00000085"/>
    </source>
</evidence>
<keyword evidence="27" id="KW-1185">Reference proteome</keyword>
<evidence type="ECO:0000256" key="14">
    <source>
        <dbReference type="ARBA" id="ARBA00023306"/>
    </source>
</evidence>
<evidence type="ECO:0000256" key="9">
    <source>
        <dbReference type="ARBA" id="ARBA00022777"/>
    </source>
</evidence>
<evidence type="ECO:0000256" key="6">
    <source>
        <dbReference type="ARBA" id="ARBA00022679"/>
    </source>
</evidence>
<feature type="region of interest" description="Disordered" evidence="19">
    <location>
        <begin position="1034"/>
        <end position="1053"/>
    </location>
</feature>
<dbReference type="Gene3D" id="3.40.50.2300">
    <property type="match status" value="2"/>
</dbReference>
<dbReference type="GO" id="GO:0005886">
    <property type="term" value="C:plasma membrane"/>
    <property type="evidence" value="ECO:0007669"/>
    <property type="project" value="UniProtKB-SubCell"/>
</dbReference>
<keyword evidence="11 20" id="KW-1133">Transmembrane helix</keyword>
<dbReference type="PROSITE" id="PS50110">
    <property type="entry name" value="RESPONSE_REGULATORY"/>
    <property type="match status" value="2"/>
</dbReference>
<dbReference type="PROSITE" id="PS50113">
    <property type="entry name" value="PAC"/>
    <property type="match status" value="2"/>
</dbReference>
<evidence type="ECO:0000259" key="22">
    <source>
        <dbReference type="PROSITE" id="PS50110"/>
    </source>
</evidence>
<organism evidence="26 27">
    <name type="scientific">Propionivibrio dicarboxylicus</name>
    <dbReference type="NCBI Taxonomy" id="83767"/>
    <lineage>
        <taxon>Bacteria</taxon>
        <taxon>Pseudomonadati</taxon>
        <taxon>Pseudomonadota</taxon>
        <taxon>Betaproteobacteria</taxon>
        <taxon>Rhodocyclales</taxon>
        <taxon>Rhodocyclaceae</taxon>
        <taxon>Propionivibrio</taxon>
    </lineage>
</organism>
<dbReference type="InterPro" id="IPR004358">
    <property type="entry name" value="Sig_transdc_His_kin-like_C"/>
</dbReference>
<feature type="domain" description="PAC" evidence="23">
    <location>
        <begin position="310"/>
        <end position="363"/>
    </location>
</feature>
<dbReference type="SUPFAM" id="SSF47226">
    <property type="entry name" value="Histidine-containing phosphotransfer domain, HPT domain"/>
    <property type="match status" value="1"/>
</dbReference>
<dbReference type="PANTHER" id="PTHR45339">
    <property type="entry name" value="HYBRID SIGNAL TRANSDUCTION HISTIDINE KINASE J"/>
    <property type="match status" value="1"/>
</dbReference>
<dbReference type="InterPro" id="IPR003660">
    <property type="entry name" value="HAMP_dom"/>
</dbReference>
<dbReference type="InterPro" id="IPR036641">
    <property type="entry name" value="HPT_dom_sf"/>
</dbReference>
<dbReference type="SUPFAM" id="SSF55874">
    <property type="entry name" value="ATPase domain of HSP90 chaperone/DNA topoisomerase II/histidine kinase"/>
    <property type="match status" value="1"/>
</dbReference>
<feature type="domain" description="HPt" evidence="25">
    <location>
        <begin position="1069"/>
        <end position="1158"/>
    </location>
</feature>
<protein>
    <recommendedName>
        <fullName evidence="16">Virulence sensor protein BvgS</fullName>
        <ecNumber evidence="3">2.7.13.3</ecNumber>
    </recommendedName>
</protein>
<keyword evidence="5 18" id="KW-0597">Phosphoprotein</keyword>
<keyword evidence="13 20" id="KW-0472">Membrane</keyword>
<dbReference type="Pfam" id="PF08448">
    <property type="entry name" value="PAS_4"/>
    <property type="match status" value="1"/>
</dbReference>
<evidence type="ECO:0000256" key="16">
    <source>
        <dbReference type="ARBA" id="ARBA00070152"/>
    </source>
</evidence>
<dbReference type="GO" id="GO:0005524">
    <property type="term" value="F:ATP binding"/>
    <property type="evidence" value="ECO:0007669"/>
    <property type="project" value="UniProtKB-KW"/>
</dbReference>
<evidence type="ECO:0000259" key="23">
    <source>
        <dbReference type="PROSITE" id="PS50113"/>
    </source>
</evidence>
<feature type="domain" description="PAC" evidence="23">
    <location>
        <begin position="442"/>
        <end position="492"/>
    </location>
</feature>
<dbReference type="STRING" id="83767.SAMN05660652_00316"/>